<keyword evidence="1" id="KW-1133">Transmembrane helix</keyword>
<accession>A0AAV1I8U2</accession>
<feature type="transmembrane region" description="Helical" evidence="1">
    <location>
        <begin position="272"/>
        <end position="292"/>
    </location>
</feature>
<keyword evidence="3" id="KW-1185">Reference proteome</keyword>
<reference evidence="2 3" key="1">
    <citation type="submission" date="2023-10" db="EMBL/GenBank/DDBJ databases">
        <authorList>
            <person name="Maclean D."/>
            <person name="Macfadyen A."/>
        </authorList>
    </citation>
    <scope>NUCLEOTIDE SEQUENCE [LARGE SCALE GENOMIC DNA]</scope>
</reference>
<protein>
    <recommendedName>
        <fullName evidence="4">TPM domain-containing protein</fullName>
    </recommendedName>
</protein>
<evidence type="ECO:0000313" key="3">
    <source>
        <dbReference type="Proteomes" id="UP001314263"/>
    </source>
</evidence>
<sequence length="345" mass="37448">MKYGGVRGRVPVPMRIMRIACTCPCPFQSASSGVRQTHRRLSALQKQLSSHSEPPGGQELCERAWQRCKTTTSGLLLSLAAVTFTPLSSPAIAAEYPGLSSDVPVLDLAKLVPRGQEQGLEEKLRGLQERTGFKIKLLTRPGPKAGPSEEELRAGWQLDAQTALVVCDPTSPNILQFRAGRDVNQLLSRPFFVELQSRYGNLYFVREEGESAAVLSTIDALATCLERPGGCAVVPGLPSDQYNLTLGTSILGGLVAGYASRLQPDGIVRRQWIWVALFAPLWGILFLSFGIGPIVTRTSDRLPVLYNTAAFLAAALVFRLSPLFQQGAIDTSVLKKGSDNQQDDL</sequence>
<comment type="caution">
    <text evidence="2">The sequence shown here is derived from an EMBL/GenBank/DDBJ whole genome shotgun (WGS) entry which is preliminary data.</text>
</comment>
<evidence type="ECO:0008006" key="4">
    <source>
        <dbReference type="Google" id="ProtNLM"/>
    </source>
</evidence>
<gene>
    <name evidence="2" type="ORF">CVIRNUC_006711</name>
</gene>
<dbReference type="EMBL" id="CAUYUE010000008">
    <property type="protein sequence ID" value="CAK0783512.1"/>
    <property type="molecule type" value="Genomic_DNA"/>
</dbReference>
<dbReference type="Proteomes" id="UP001314263">
    <property type="component" value="Unassembled WGS sequence"/>
</dbReference>
<keyword evidence="1" id="KW-0472">Membrane</keyword>
<name>A0AAV1I8U2_9CHLO</name>
<keyword evidence="1" id="KW-0812">Transmembrane</keyword>
<proteinExistence type="predicted"/>
<dbReference type="AlphaFoldDB" id="A0AAV1I8U2"/>
<dbReference type="PANTHER" id="PTHR35514:SF1">
    <property type="entry name" value="THYLAKOID LUMENAL 15.0 KDA PROTEIN 2, CHLOROPLASTIC"/>
    <property type="match status" value="1"/>
</dbReference>
<evidence type="ECO:0000256" key="1">
    <source>
        <dbReference type="SAM" id="Phobius"/>
    </source>
</evidence>
<evidence type="ECO:0000313" key="2">
    <source>
        <dbReference type="EMBL" id="CAK0783512.1"/>
    </source>
</evidence>
<dbReference type="PANTHER" id="PTHR35514">
    <property type="entry name" value="THYLAKOID LUMENAL 15.0 KDA PROTEIN 2, CHLOROPLASTIC"/>
    <property type="match status" value="1"/>
</dbReference>
<feature type="transmembrane region" description="Helical" evidence="1">
    <location>
        <begin position="304"/>
        <end position="321"/>
    </location>
</feature>
<organism evidence="2 3">
    <name type="scientific">Coccomyxa viridis</name>
    <dbReference type="NCBI Taxonomy" id="1274662"/>
    <lineage>
        <taxon>Eukaryota</taxon>
        <taxon>Viridiplantae</taxon>
        <taxon>Chlorophyta</taxon>
        <taxon>core chlorophytes</taxon>
        <taxon>Trebouxiophyceae</taxon>
        <taxon>Trebouxiophyceae incertae sedis</taxon>
        <taxon>Coccomyxaceae</taxon>
        <taxon>Coccomyxa</taxon>
    </lineage>
</organism>